<dbReference type="CDD" id="cd05233">
    <property type="entry name" value="SDR_c"/>
    <property type="match status" value="1"/>
</dbReference>
<dbReference type="PRINTS" id="PR00080">
    <property type="entry name" value="SDRFAMILY"/>
</dbReference>
<dbReference type="EMBL" id="CBTJ020000037">
    <property type="protein sequence ID" value="CDI02470.1"/>
    <property type="molecule type" value="Genomic_DNA"/>
</dbReference>
<dbReference type="RefSeq" id="WP_048672702.1">
    <property type="nucleotide sequence ID" value="NZ_CBTJ020000037.1"/>
</dbReference>
<dbReference type="GO" id="GO:0016491">
    <property type="term" value="F:oxidoreductase activity"/>
    <property type="evidence" value="ECO:0007669"/>
    <property type="project" value="UniProtKB-KW"/>
</dbReference>
<evidence type="ECO:0000313" key="6">
    <source>
        <dbReference type="Proteomes" id="UP000035760"/>
    </source>
</evidence>
<evidence type="ECO:0000256" key="2">
    <source>
        <dbReference type="ARBA" id="ARBA00023002"/>
    </source>
</evidence>
<dbReference type="Pfam" id="PF00106">
    <property type="entry name" value="adh_short"/>
    <property type="match status" value="1"/>
</dbReference>
<dbReference type="InterPro" id="IPR057326">
    <property type="entry name" value="KR_dom"/>
</dbReference>
<evidence type="ECO:0000256" key="3">
    <source>
        <dbReference type="RuleBase" id="RU000363"/>
    </source>
</evidence>
<protein>
    <submittedName>
        <fullName evidence="5">Uncharacterized short-chain type dehydrogenase/reductase y4lA</fullName>
        <ecNumber evidence="5">1.-.-.-</ecNumber>
    </submittedName>
</protein>
<accession>W6M9M5</accession>
<feature type="domain" description="Ketoreductase" evidence="4">
    <location>
        <begin position="15"/>
        <end position="196"/>
    </location>
</feature>
<reference evidence="5" key="1">
    <citation type="submission" date="2013-07" db="EMBL/GenBank/DDBJ databases">
        <authorList>
            <person name="McIlroy S."/>
        </authorList>
    </citation>
    <scope>NUCLEOTIDE SEQUENCE [LARGE SCALE GENOMIC DNA]</scope>
    <source>
        <strain evidence="5">Run_A_D11</strain>
    </source>
</reference>
<sequence>MNSTDIAVSSSLQEQVALITGGGRGIGAATAEALARKGAHVIIASRTESELLATVARLQDAGLKTSAQPLDVADDAAVAAVFDGIASEFGRLDILVNNAAILLSGAFADMAMADWDRLMAINLRGAVLCARQAFRLMRERGGSIVNISSLGGVQNTDKFPGYSAYTVSKFALTGLTEVLAAEGKAHNIRVNGVAPGAVDTEMLRKAAPHLRTRTTPADVAKVIAFLCDPAESGCMTGATLMVNSNL</sequence>
<dbReference type="InterPro" id="IPR036291">
    <property type="entry name" value="NAD(P)-bd_dom_sf"/>
</dbReference>
<dbReference type="Gene3D" id="3.40.50.720">
    <property type="entry name" value="NAD(P)-binding Rossmann-like Domain"/>
    <property type="match status" value="1"/>
</dbReference>
<dbReference type="PANTHER" id="PTHR43669">
    <property type="entry name" value="5-KETO-D-GLUCONATE 5-REDUCTASE"/>
    <property type="match status" value="1"/>
</dbReference>
<proteinExistence type="inferred from homology"/>
<dbReference type="AlphaFoldDB" id="W6M9M5"/>
<evidence type="ECO:0000259" key="4">
    <source>
        <dbReference type="SMART" id="SM00822"/>
    </source>
</evidence>
<dbReference type="FunFam" id="3.40.50.720:FF:000084">
    <property type="entry name" value="Short-chain dehydrogenase reductase"/>
    <property type="match status" value="1"/>
</dbReference>
<comment type="similarity">
    <text evidence="1 3">Belongs to the short-chain dehydrogenases/reductases (SDR) family.</text>
</comment>
<evidence type="ECO:0000256" key="1">
    <source>
        <dbReference type="ARBA" id="ARBA00006484"/>
    </source>
</evidence>
<comment type="caution">
    <text evidence="5">The sequence shown here is derived from an EMBL/GenBank/DDBJ whole genome shotgun (WGS) entry which is preliminary data.</text>
</comment>
<dbReference type="Proteomes" id="UP000035760">
    <property type="component" value="Unassembled WGS sequence"/>
</dbReference>
<name>W6M9M5_9GAMM</name>
<reference evidence="5" key="2">
    <citation type="submission" date="2014-03" db="EMBL/GenBank/DDBJ databases">
        <title>Candidatus Competibacter-lineage genomes retrieved from metagenomes reveal functional metabolic diversity.</title>
        <authorList>
            <person name="McIlroy S.J."/>
            <person name="Albertsen M."/>
            <person name="Andresen E.K."/>
            <person name="Saunders A.M."/>
            <person name="Kristiansen R."/>
            <person name="Stokholm-Bjerregaard M."/>
            <person name="Nielsen K.L."/>
            <person name="Nielsen P.H."/>
        </authorList>
    </citation>
    <scope>NUCLEOTIDE SEQUENCE</scope>
    <source>
        <strain evidence="5">Run_A_D11</strain>
    </source>
</reference>
<keyword evidence="2 5" id="KW-0560">Oxidoreductase</keyword>
<dbReference type="EC" id="1.-.-.-" evidence="5"/>
<dbReference type="SUPFAM" id="SSF51735">
    <property type="entry name" value="NAD(P)-binding Rossmann-fold domains"/>
    <property type="match status" value="1"/>
</dbReference>
<dbReference type="PANTHER" id="PTHR43669:SF3">
    <property type="entry name" value="ALCOHOL DEHYDROGENASE, PUTATIVE (AFU_ORTHOLOGUE AFUA_3G03445)-RELATED"/>
    <property type="match status" value="1"/>
</dbReference>
<dbReference type="STRING" id="1400863.BN873_300091"/>
<keyword evidence="6" id="KW-1185">Reference proteome</keyword>
<dbReference type="PRINTS" id="PR00081">
    <property type="entry name" value="GDHRDH"/>
</dbReference>
<gene>
    <name evidence="5" type="ORF">BN873_300091</name>
</gene>
<organism evidence="5 6">
    <name type="scientific">Candidatus Competibacter denitrificans Run_A_D11</name>
    <dbReference type="NCBI Taxonomy" id="1400863"/>
    <lineage>
        <taxon>Bacteria</taxon>
        <taxon>Pseudomonadati</taxon>
        <taxon>Pseudomonadota</taxon>
        <taxon>Gammaproteobacteria</taxon>
        <taxon>Candidatus Competibacteraceae</taxon>
        <taxon>Candidatus Competibacter</taxon>
    </lineage>
</organism>
<evidence type="ECO:0000313" key="5">
    <source>
        <dbReference type="EMBL" id="CDI02470.1"/>
    </source>
</evidence>
<dbReference type="InterPro" id="IPR002347">
    <property type="entry name" value="SDR_fam"/>
</dbReference>
<dbReference type="SMART" id="SM00822">
    <property type="entry name" value="PKS_KR"/>
    <property type="match status" value="1"/>
</dbReference>
<dbReference type="OrthoDB" id="9786435at2"/>